<accession>A0A212T4N6</accession>
<name>A0A212T4N6_9BACT</name>
<keyword evidence="2" id="KW-1185">Reference proteome</keyword>
<protein>
    <submittedName>
        <fullName evidence="1">Uncharacterized protein</fullName>
    </submittedName>
</protein>
<gene>
    <name evidence="1" type="ORF">SAMN06265337_0339</name>
</gene>
<reference evidence="2" key="1">
    <citation type="submission" date="2017-06" db="EMBL/GenBank/DDBJ databases">
        <authorList>
            <person name="Varghese N."/>
            <person name="Submissions S."/>
        </authorList>
    </citation>
    <scope>NUCLEOTIDE SEQUENCE [LARGE SCALE GENOMIC DNA]</scope>
    <source>
        <strain evidence="2">DSM 11116</strain>
    </source>
</reference>
<evidence type="ECO:0000313" key="2">
    <source>
        <dbReference type="Proteomes" id="UP000198131"/>
    </source>
</evidence>
<proteinExistence type="predicted"/>
<dbReference type="AlphaFoldDB" id="A0A212T4N6"/>
<dbReference type="Proteomes" id="UP000198131">
    <property type="component" value="Unassembled WGS sequence"/>
</dbReference>
<evidence type="ECO:0000313" key="1">
    <source>
        <dbReference type="EMBL" id="SNC60820.1"/>
    </source>
</evidence>
<sequence length="29" mass="3250">MLSPILLLPIMLIALLALAGFYQRGMHPR</sequence>
<dbReference type="EMBL" id="FYEW01000001">
    <property type="protein sequence ID" value="SNC60820.1"/>
    <property type="molecule type" value="Genomic_DNA"/>
</dbReference>
<organism evidence="1 2">
    <name type="scientific">Hymenobacter gelipurpurascens</name>
    <dbReference type="NCBI Taxonomy" id="89968"/>
    <lineage>
        <taxon>Bacteria</taxon>
        <taxon>Pseudomonadati</taxon>
        <taxon>Bacteroidota</taxon>
        <taxon>Cytophagia</taxon>
        <taxon>Cytophagales</taxon>
        <taxon>Hymenobacteraceae</taxon>
        <taxon>Hymenobacter</taxon>
    </lineage>
</organism>